<dbReference type="PROSITE" id="PS50404">
    <property type="entry name" value="GST_NTER"/>
    <property type="match status" value="1"/>
</dbReference>
<gene>
    <name evidence="3" type="ORF">BOTBODRAFT_105044</name>
</gene>
<dbReference type="Pfam" id="PF13409">
    <property type="entry name" value="GST_N_2"/>
    <property type="match status" value="1"/>
</dbReference>
<dbReference type="Gene3D" id="3.40.30.10">
    <property type="entry name" value="Glutaredoxin"/>
    <property type="match status" value="1"/>
</dbReference>
<dbReference type="HOGENOM" id="CLU_011226_4_0_1"/>
<evidence type="ECO:0000313" key="3">
    <source>
        <dbReference type="EMBL" id="KDQ17833.1"/>
    </source>
</evidence>
<dbReference type="InterPro" id="IPR036249">
    <property type="entry name" value="Thioredoxin-like_sf"/>
</dbReference>
<dbReference type="PANTHER" id="PTHR44051:SF8">
    <property type="entry name" value="GLUTATHIONE S-TRANSFERASE GSTA"/>
    <property type="match status" value="1"/>
</dbReference>
<name>A0A067MQ46_BOTB1</name>
<dbReference type="EMBL" id="KL198022">
    <property type="protein sequence ID" value="KDQ17833.1"/>
    <property type="molecule type" value="Genomic_DNA"/>
</dbReference>
<organism evidence="3 4">
    <name type="scientific">Botryobasidium botryosum (strain FD-172 SS1)</name>
    <dbReference type="NCBI Taxonomy" id="930990"/>
    <lineage>
        <taxon>Eukaryota</taxon>
        <taxon>Fungi</taxon>
        <taxon>Dikarya</taxon>
        <taxon>Basidiomycota</taxon>
        <taxon>Agaricomycotina</taxon>
        <taxon>Agaricomycetes</taxon>
        <taxon>Cantharellales</taxon>
        <taxon>Botryobasidiaceae</taxon>
        <taxon>Botryobasidium</taxon>
    </lineage>
</organism>
<dbReference type="OrthoDB" id="4951845at2759"/>
<dbReference type="Proteomes" id="UP000027195">
    <property type="component" value="Unassembled WGS sequence"/>
</dbReference>
<dbReference type="PANTHER" id="PTHR44051">
    <property type="entry name" value="GLUTATHIONE S-TRANSFERASE-RELATED"/>
    <property type="match status" value="1"/>
</dbReference>
<evidence type="ECO:0000256" key="1">
    <source>
        <dbReference type="ARBA" id="ARBA00007409"/>
    </source>
</evidence>
<protein>
    <recommendedName>
        <fullName evidence="2">GST N-terminal domain-containing protein</fullName>
    </recommendedName>
</protein>
<evidence type="ECO:0000259" key="2">
    <source>
        <dbReference type="PROSITE" id="PS50404"/>
    </source>
</evidence>
<comment type="similarity">
    <text evidence="1">Belongs to the GST superfamily.</text>
</comment>
<dbReference type="STRING" id="930990.A0A067MQ46"/>
<dbReference type="InterPro" id="IPR004045">
    <property type="entry name" value="Glutathione_S-Trfase_N"/>
</dbReference>
<dbReference type="InterPro" id="IPR054416">
    <property type="entry name" value="GST_UstS-like_C"/>
</dbReference>
<feature type="domain" description="GST N-terminal" evidence="2">
    <location>
        <begin position="17"/>
        <end position="110"/>
    </location>
</feature>
<proteinExistence type="inferred from homology"/>
<keyword evidence="4" id="KW-1185">Reference proteome</keyword>
<accession>A0A067MQ46</accession>
<dbReference type="Gene3D" id="1.20.1050.10">
    <property type="match status" value="1"/>
</dbReference>
<dbReference type="SUPFAM" id="SSF47616">
    <property type="entry name" value="GST C-terminal domain-like"/>
    <property type="match status" value="1"/>
</dbReference>
<sequence length="270" mass="30743">MAASESNPIIFYDIKSAAESPGAKAWSPNTWKVRTALNYKRLPYRTIYLPYPEIAPTLRGLGLQPLEGQVGWRAFTLPVIIDPTPSGPPKIIRDSAAIAQYLDATYPDHERPLYPGGSHALQALFCHHFHTRIYPILQLLIVPLTPSILDEGSIEYFHRTRSEAWGKPFAEHRPRGADLDKTWESLKEEFGVLDSLLQKNEVGRGGVGGDYVMGDKFSFADCVLVACFVWIDKIMAKQDVEENGWERIKGWHNGRWERLWEKSEEYMQVD</sequence>
<dbReference type="InterPro" id="IPR036282">
    <property type="entry name" value="Glutathione-S-Trfase_C_sf"/>
</dbReference>
<dbReference type="Pfam" id="PF22041">
    <property type="entry name" value="GST_C_7"/>
    <property type="match status" value="1"/>
</dbReference>
<dbReference type="InParanoid" id="A0A067MQ46"/>
<dbReference type="SUPFAM" id="SSF52833">
    <property type="entry name" value="Thioredoxin-like"/>
    <property type="match status" value="1"/>
</dbReference>
<reference evidence="4" key="1">
    <citation type="journal article" date="2014" name="Proc. Natl. Acad. Sci. U.S.A.">
        <title>Extensive sampling of basidiomycete genomes demonstrates inadequacy of the white-rot/brown-rot paradigm for wood decay fungi.</title>
        <authorList>
            <person name="Riley R."/>
            <person name="Salamov A.A."/>
            <person name="Brown D.W."/>
            <person name="Nagy L.G."/>
            <person name="Floudas D."/>
            <person name="Held B.W."/>
            <person name="Levasseur A."/>
            <person name="Lombard V."/>
            <person name="Morin E."/>
            <person name="Otillar R."/>
            <person name="Lindquist E.A."/>
            <person name="Sun H."/>
            <person name="LaButti K.M."/>
            <person name="Schmutz J."/>
            <person name="Jabbour D."/>
            <person name="Luo H."/>
            <person name="Baker S.E."/>
            <person name="Pisabarro A.G."/>
            <person name="Walton J.D."/>
            <person name="Blanchette R.A."/>
            <person name="Henrissat B."/>
            <person name="Martin F."/>
            <person name="Cullen D."/>
            <person name="Hibbett D.S."/>
            <person name="Grigoriev I.V."/>
        </authorList>
    </citation>
    <scope>NUCLEOTIDE SEQUENCE [LARGE SCALE GENOMIC DNA]</scope>
    <source>
        <strain evidence="4">FD-172 SS1</strain>
    </source>
</reference>
<evidence type="ECO:0000313" key="4">
    <source>
        <dbReference type="Proteomes" id="UP000027195"/>
    </source>
</evidence>
<dbReference type="AlphaFoldDB" id="A0A067MQ46"/>